<comment type="caution">
    <text evidence="3">The sequence shown here is derived from an EMBL/GenBank/DDBJ whole genome shotgun (WGS) entry which is preliminary data.</text>
</comment>
<reference evidence="3 4" key="1">
    <citation type="submission" date="2024-03" db="EMBL/GenBank/DDBJ databases">
        <title>A high-quality draft genome sequence of Diaporthe vaccinii, a causative agent of upright dieback and viscid rot disease in cranberry plants.</title>
        <authorList>
            <person name="Sarrasin M."/>
            <person name="Lang B.F."/>
            <person name="Burger G."/>
        </authorList>
    </citation>
    <scope>NUCLEOTIDE SEQUENCE [LARGE SCALE GENOMIC DNA]</scope>
    <source>
        <strain evidence="3 4">IS7</strain>
    </source>
</reference>
<dbReference type="Pfam" id="PF24809">
    <property type="entry name" value="DUF7708"/>
    <property type="match status" value="1"/>
</dbReference>
<accession>A0ABR4E547</accession>
<organism evidence="3 4">
    <name type="scientific">Diaporthe vaccinii</name>
    <dbReference type="NCBI Taxonomy" id="105482"/>
    <lineage>
        <taxon>Eukaryota</taxon>
        <taxon>Fungi</taxon>
        <taxon>Dikarya</taxon>
        <taxon>Ascomycota</taxon>
        <taxon>Pezizomycotina</taxon>
        <taxon>Sordariomycetes</taxon>
        <taxon>Sordariomycetidae</taxon>
        <taxon>Diaporthales</taxon>
        <taxon>Diaporthaceae</taxon>
        <taxon>Diaporthe</taxon>
        <taxon>Diaporthe eres species complex</taxon>
    </lineage>
</organism>
<sequence>MAERNGLEQDAFRLVRNHSLQVAENLPGNEVAQALGDFETHERAAESQDPVREWQRWLNFDELDTNDDIAVLQKECKELVQVWLKLQRKHPECDELLPNSRKPPSIARLQQVIRSTLDSREAQQQSGLGRAKQQFFSFCDTLTAYSSLFSLIPQGSLYTSLFVGVISSLVKASARHDQNGEGFSRALAEISADMNFSQRQGSIHPTNRMKHLVILLYIRYSKFLCHAMSWYHSRWGRFKAAMDQSYYGREVREKVNRIKDVVKDIEREASLETQGILGQTHKTVTHLEHIIAEVRRQNQIADQNRDLSNLDVSQKLDRIWLAIGEMGHNLAASTVSRQLYNSQLAIAQGSASDEMRAEESRIHTGAVIVHTRQEIEEASRPLMKFIGTYDTGANSAYPPYTSAGARQVTGQIVTRLQTWISEPKSQILCVISPPSSANRQEATIAAQHIVSVLQNADIPHLAVAVGRLEIGPEVLNSTSQHLETARLVILLYSFIRQLTLLVPKAIEEASNITSLLESLDGTAQSIPSALQAFQALLRHAPSLLVCVIDGLQLLDHPDLEQYVNDILSILRTGNDGRVLKVLLTSEGFFSSGANLTVDERLDCLHSPRRGPGGGRPGARNLSDVSISF</sequence>
<gene>
    <name evidence="3" type="ORF">FJTKL_15413</name>
</gene>
<dbReference type="EMBL" id="JBAWTH010000099">
    <property type="protein sequence ID" value="KAL2277496.1"/>
    <property type="molecule type" value="Genomic_DNA"/>
</dbReference>
<feature type="domain" description="DUF7708" evidence="2">
    <location>
        <begin position="137"/>
        <end position="273"/>
    </location>
</feature>
<dbReference type="InterPro" id="IPR056125">
    <property type="entry name" value="DUF7708"/>
</dbReference>
<keyword evidence="4" id="KW-1185">Reference proteome</keyword>
<evidence type="ECO:0000313" key="4">
    <source>
        <dbReference type="Proteomes" id="UP001600888"/>
    </source>
</evidence>
<name>A0ABR4E547_9PEZI</name>
<evidence type="ECO:0000259" key="2">
    <source>
        <dbReference type="Pfam" id="PF24809"/>
    </source>
</evidence>
<dbReference type="Proteomes" id="UP001600888">
    <property type="component" value="Unassembled WGS sequence"/>
</dbReference>
<evidence type="ECO:0000256" key="1">
    <source>
        <dbReference type="SAM" id="MobiDB-lite"/>
    </source>
</evidence>
<proteinExistence type="predicted"/>
<protein>
    <recommendedName>
        <fullName evidence="2">DUF7708 domain-containing protein</fullName>
    </recommendedName>
</protein>
<feature type="region of interest" description="Disordered" evidence="1">
    <location>
        <begin position="606"/>
        <end position="628"/>
    </location>
</feature>
<evidence type="ECO:0000313" key="3">
    <source>
        <dbReference type="EMBL" id="KAL2277496.1"/>
    </source>
</evidence>